<reference evidence="9 10" key="1">
    <citation type="journal article" date="2007" name="PLoS Genet.">
        <title>Patterns and implications of gene gain and loss in the evolution of Prochlorococcus.</title>
        <authorList>
            <person name="Kettler G.C."/>
            <person name="Martiny A.C."/>
            <person name="Huang K."/>
            <person name="Zucker J."/>
            <person name="Coleman M.L."/>
            <person name="Rodrigue S."/>
            <person name="Chen F."/>
            <person name="Lapidus A."/>
            <person name="Ferriera S."/>
            <person name="Johnson J."/>
            <person name="Steglich C."/>
            <person name="Church G.M."/>
            <person name="Richardson P."/>
            <person name="Chisholm S.W."/>
        </authorList>
    </citation>
    <scope>NUCLEOTIDE SEQUENCE [LARGE SCALE GENOMIC DNA]</scope>
    <source>
        <strain evidence="10">MIT 9211</strain>
    </source>
</reference>
<dbReference type="AlphaFoldDB" id="A9BAD1"/>
<comment type="cofactor">
    <cofactor evidence="2 7 8">
        <name>Mg(2+)</name>
        <dbReference type="ChEBI" id="CHEBI:18420"/>
    </cofactor>
</comment>
<dbReference type="GO" id="GO:0046854">
    <property type="term" value="P:phosphatidylinositol phosphate biosynthetic process"/>
    <property type="evidence" value="ECO:0007669"/>
    <property type="project" value="InterPro"/>
</dbReference>
<dbReference type="PROSITE" id="PS00629">
    <property type="entry name" value="IMP_1"/>
    <property type="match status" value="1"/>
</dbReference>
<keyword evidence="10" id="KW-1185">Reference proteome</keyword>
<dbReference type="PANTHER" id="PTHR20854">
    <property type="entry name" value="INOSITOL MONOPHOSPHATASE"/>
    <property type="match status" value="1"/>
</dbReference>
<dbReference type="EMBL" id="CP000878">
    <property type="protein sequence ID" value="ABX08793.1"/>
    <property type="molecule type" value="Genomic_DNA"/>
</dbReference>
<dbReference type="FunFam" id="3.30.540.10:FF:000003">
    <property type="entry name" value="Inositol-1-monophosphatase"/>
    <property type="match status" value="1"/>
</dbReference>
<evidence type="ECO:0000256" key="2">
    <source>
        <dbReference type="ARBA" id="ARBA00001946"/>
    </source>
</evidence>
<feature type="binding site" evidence="7">
    <location>
        <position position="101"/>
    </location>
    <ligand>
        <name>Mg(2+)</name>
        <dbReference type="ChEBI" id="CHEBI:18420"/>
        <label>1</label>
        <note>catalytic</note>
    </ligand>
</feature>
<dbReference type="PANTHER" id="PTHR20854:SF4">
    <property type="entry name" value="INOSITOL-1-MONOPHOSPHATASE-RELATED"/>
    <property type="match status" value="1"/>
</dbReference>
<accession>A9BAD1</accession>
<dbReference type="EC" id="3.1.3.25" evidence="8"/>
<dbReference type="Proteomes" id="UP000000788">
    <property type="component" value="Chromosome"/>
</dbReference>
<evidence type="ECO:0000313" key="9">
    <source>
        <dbReference type="EMBL" id="ABX08793.1"/>
    </source>
</evidence>
<feature type="binding site" evidence="7">
    <location>
        <position position="229"/>
    </location>
    <ligand>
        <name>Mg(2+)</name>
        <dbReference type="ChEBI" id="CHEBI:18420"/>
        <label>1</label>
        <note>catalytic</note>
    </ligand>
</feature>
<dbReference type="GO" id="GO:0008934">
    <property type="term" value="F:inositol monophosphate 1-phosphatase activity"/>
    <property type="evidence" value="ECO:0007669"/>
    <property type="project" value="InterPro"/>
</dbReference>
<evidence type="ECO:0000256" key="1">
    <source>
        <dbReference type="ARBA" id="ARBA00001033"/>
    </source>
</evidence>
<name>A9BAD1_PROM4</name>
<organism evidence="9 10">
    <name type="scientific">Prochlorococcus marinus (strain MIT 9211)</name>
    <dbReference type="NCBI Taxonomy" id="93059"/>
    <lineage>
        <taxon>Bacteria</taxon>
        <taxon>Bacillati</taxon>
        <taxon>Cyanobacteriota</taxon>
        <taxon>Cyanophyceae</taxon>
        <taxon>Synechococcales</taxon>
        <taxon>Prochlorococcaceae</taxon>
        <taxon>Prochlorococcus</taxon>
    </lineage>
</organism>
<comment type="similarity">
    <text evidence="3 8">Belongs to the inositol monophosphatase superfamily.</text>
</comment>
<sequence>MTPLICEKAAEDSCLDNSDLYSLLEIGKNAAQQGGELLMKYYGDINSIKNKGRKGDLVTNADIESEQLIIKLLRKETPNIGIYAEESGASGKNTNLKWCIDPLDGTTNFAHGYPFFATSVGLTWNDRPLLGSISVPFFKELYWGCPSIGSFCNNQKNTVSSTKSLIDSLLVTGFAYDRHSEINNNYAEFCWLTHKTRGVRRAGAAAVDMAFVSNGRVDGYWERGLSKWDLAAGVPIVELAGGRVSDYKAEDFDLNNGRIIACNQSIYKELVEELIKVNPFDVNTYSENNLKTNIEGSS</sequence>
<dbReference type="Gene3D" id="3.30.540.10">
    <property type="entry name" value="Fructose-1,6-Bisphosphatase, subunit A, domain 1"/>
    <property type="match status" value="1"/>
</dbReference>
<dbReference type="CDD" id="cd01639">
    <property type="entry name" value="IMPase"/>
    <property type="match status" value="1"/>
</dbReference>
<dbReference type="Gene3D" id="3.40.190.80">
    <property type="match status" value="1"/>
</dbReference>
<dbReference type="GO" id="GO:0007165">
    <property type="term" value="P:signal transduction"/>
    <property type="evidence" value="ECO:0007669"/>
    <property type="project" value="TreeGrafter"/>
</dbReference>
<dbReference type="KEGG" id="pmj:P9211_08621"/>
<dbReference type="OrthoDB" id="9772456at2"/>
<dbReference type="PRINTS" id="PR00377">
    <property type="entry name" value="IMPHPHTASES"/>
</dbReference>
<dbReference type="GO" id="GO:0046872">
    <property type="term" value="F:metal ion binding"/>
    <property type="evidence" value="ECO:0007669"/>
    <property type="project" value="UniProtKB-KW"/>
</dbReference>
<dbReference type="STRING" id="93059.P9211_08621"/>
<comment type="catalytic activity">
    <reaction evidence="1 8">
        <text>a myo-inositol phosphate + H2O = myo-inositol + phosphate</text>
        <dbReference type="Rhea" id="RHEA:24056"/>
        <dbReference type="ChEBI" id="CHEBI:15377"/>
        <dbReference type="ChEBI" id="CHEBI:17268"/>
        <dbReference type="ChEBI" id="CHEBI:43474"/>
        <dbReference type="ChEBI" id="CHEBI:84139"/>
        <dbReference type="EC" id="3.1.3.25"/>
    </reaction>
</comment>
<evidence type="ECO:0000256" key="6">
    <source>
        <dbReference type="ARBA" id="ARBA00022842"/>
    </source>
</evidence>
<dbReference type="RefSeq" id="WP_012195415.1">
    <property type="nucleotide sequence ID" value="NC_009976.1"/>
</dbReference>
<dbReference type="InterPro" id="IPR033942">
    <property type="entry name" value="IMPase"/>
</dbReference>
<dbReference type="Pfam" id="PF00459">
    <property type="entry name" value="Inositol_P"/>
    <property type="match status" value="1"/>
</dbReference>
<keyword evidence="4 7" id="KW-0479">Metal-binding</keyword>
<dbReference type="InterPro" id="IPR000760">
    <property type="entry name" value="Inositol_monophosphatase-like"/>
</dbReference>
<dbReference type="GO" id="GO:0006020">
    <property type="term" value="P:inositol metabolic process"/>
    <property type="evidence" value="ECO:0007669"/>
    <property type="project" value="TreeGrafter"/>
</dbReference>
<feature type="binding site" evidence="7">
    <location>
        <position position="103"/>
    </location>
    <ligand>
        <name>Mg(2+)</name>
        <dbReference type="ChEBI" id="CHEBI:18420"/>
        <label>1</label>
        <note>catalytic</note>
    </ligand>
</feature>
<evidence type="ECO:0000256" key="7">
    <source>
        <dbReference type="PIRSR" id="PIRSR600760-2"/>
    </source>
</evidence>
<evidence type="ECO:0000256" key="5">
    <source>
        <dbReference type="ARBA" id="ARBA00022801"/>
    </source>
</evidence>
<feature type="binding site" evidence="7">
    <location>
        <position position="104"/>
    </location>
    <ligand>
        <name>Mg(2+)</name>
        <dbReference type="ChEBI" id="CHEBI:18420"/>
        <label>1</label>
        <note>catalytic</note>
    </ligand>
</feature>
<dbReference type="PROSITE" id="PS00630">
    <property type="entry name" value="IMP_2"/>
    <property type="match status" value="1"/>
</dbReference>
<dbReference type="SUPFAM" id="SSF56655">
    <property type="entry name" value="Carbohydrate phosphatase"/>
    <property type="match status" value="1"/>
</dbReference>
<evidence type="ECO:0000313" key="10">
    <source>
        <dbReference type="Proteomes" id="UP000000788"/>
    </source>
</evidence>
<proteinExistence type="inferred from homology"/>
<keyword evidence="5 8" id="KW-0378">Hydrolase</keyword>
<dbReference type="InterPro" id="IPR020583">
    <property type="entry name" value="Inositol_monoP_metal-BS"/>
</dbReference>
<dbReference type="HOGENOM" id="CLU_044118_0_4_3"/>
<dbReference type="InterPro" id="IPR020550">
    <property type="entry name" value="Inositol_monophosphatase_CS"/>
</dbReference>
<keyword evidence="6 7" id="KW-0460">Magnesium</keyword>
<dbReference type="eggNOG" id="COG0483">
    <property type="taxonomic scope" value="Bacteria"/>
</dbReference>
<gene>
    <name evidence="9" type="primary">suhB</name>
    <name evidence="9" type="ordered locus">P9211_08621</name>
</gene>
<protein>
    <recommendedName>
        <fullName evidence="8">Inositol-1-monophosphatase</fullName>
        <ecNumber evidence="8">3.1.3.25</ecNumber>
    </recommendedName>
</protein>
<evidence type="ECO:0000256" key="8">
    <source>
        <dbReference type="RuleBase" id="RU364068"/>
    </source>
</evidence>
<feature type="binding site" evidence="7">
    <location>
        <position position="85"/>
    </location>
    <ligand>
        <name>Mg(2+)</name>
        <dbReference type="ChEBI" id="CHEBI:18420"/>
        <label>1</label>
        <note>catalytic</note>
    </ligand>
</feature>
<evidence type="ECO:0000256" key="3">
    <source>
        <dbReference type="ARBA" id="ARBA00009759"/>
    </source>
</evidence>
<evidence type="ECO:0000256" key="4">
    <source>
        <dbReference type="ARBA" id="ARBA00022723"/>
    </source>
</evidence>